<keyword evidence="1" id="KW-0472">Membrane</keyword>
<feature type="transmembrane region" description="Helical" evidence="1">
    <location>
        <begin position="6"/>
        <end position="22"/>
    </location>
</feature>
<comment type="caution">
    <text evidence="2">The sequence shown here is derived from an EMBL/GenBank/DDBJ whole genome shotgun (WGS) entry which is preliminary data.</text>
</comment>
<dbReference type="AlphaFoldDB" id="A0A9D1FD01"/>
<proteinExistence type="predicted"/>
<keyword evidence="1" id="KW-1133">Transmembrane helix</keyword>
<evidence type="ECO:0008006" key="4">
    <source>
        <dbReference type="Google" id="ProtNLM"/>
    </source>
</evidence>
<dbReference type="EMBL" id="DVJK01000098">
    <property type="protein sequence ID" value="HIS66614.1"/>
    <property type="molecule type" value="Genomic_DNA"/>
</dbReference>
<sequence length="61" mass="6977">MWLEILFVIGLVVWLVFAVRNLQQKRRRGCARDCTKCGACRSGVWAVEKKPDEGRESEPGK</sequence>
<organism evidence="2 3">
    <name type="scientific">Candidatus Scatomorpha merdipullorum</name>
    <dbReference type="NCBI Taxonomy" id="2840927"/>
    <lineage>
        <taxon>Bacteria</taxon>
        <taxon>Bacillati</taxon>
        <taxon>Bacillota</taxon>
        <taxon>Clostridia</taxon>
        <taxon>Eubacteriales</taxon>
        <taxon>Candidatus Scatomorpha</taxon>
    </lineage>
</organism>
<protein>
    <recommendedName>
        <fullName evidence="4">FeoB-associated Cys-rich membrane protein</fullName>
    </recommendedName>
</protein>
<reference evidence="2" key="1">
    <citation type="submission" date="2020-10" db="EMBL/GenBank/DDBJ databases">
        <authorList>
            <person name="Gilroy R."/>
        </authorList>
    </citation>
    <scope>NUCLEOTIDE SEQUENCE</scope>
    <source>
        <strain evidence="2">ChiHjej10B9-9673</strain>
    </source>
</reference>
<evidence type="ECO:0000313" key="2">
    <source>
        <dbReference type="EMBL" id="HIS66614.1"/>
    </source>
</evidence>
<name>A0A9D1FD01_9FIRM</name>
<gene>
    <name evidence="2" type="ORF">IAC18_03510</name>
</gene>
<accession>A0A9D1FD01</accession>
<evidence type="ECO:0000256" key="1">
    <source>
        <dbReference type="SAM" id="Phobius"/>
    </source>
</evidence>
<evidence type="ECO:0000313" key="3">
    <source>
        <dbReference type="Proteomes" id="UP000824001"/>
    </source>
</evidence>
<dbReference type="Proteomes" id="UP000824001">
    <property type="component" value="Unassembled WGS sequence"/>
</dbReference>
<keyword evidence="1" id="KW-0812">Transmembrane</keyword>
<reference evidence="2" key="2">
    <citation type="journal article" date="2021" name="PeerJ">
        <title>Extensive microbial diversity within the chicken gut microbiome revealed by metagenomics and culture.</title>
        <authorList>
            <person name="Gilroy R."/>
            <person name="Ravi A."/>
            <person name="Getino M."/>
            <person name="Pursley I."/>
            <person name="Horton D.L."/>
            <person name="Alikhan N.F."/>
            <person name="Baker D."/>
            <person name="Gharbi K."/>
            <person name="Hall N."/>
            <person name="Watson M."/>
            <person name="Adriaenssens E.M."/>
            <person name="Foster-Nyarko E."/>
            <person name="Jarju S."/>
            <person name="Secka A."/>
            <person name="Antonio M."/>
            <person name="Oren A."/>
            <person name="Chaudhuri R.R."/>
            <person name="La Ragione R."/>
            <person name="Hildebrand F."/>
            <person name="Pallen M.J."/>
        </authorList>
    </citation>
    <scope>NUCLEOTIDE SEQUENCE</scope>
    <source>
        <strain evidence="2">ChiHjej10B9-9673</strain>
    </source>
</reference>